<evidence type="ECO:0000313" key="7">
    <source>
        <dbReference type="Proteomes" id="UP000049127"/>
    </source>
</evidence>
<dbReference type="RefSeq" id="WP_055341378.1">
    <property type="nucleotide sequence ID" value="NZ_CEKZ01000003.1"/>
</dbReference>
<comment type="function">
    <text evidence="2">May play the central regulatory role in sporulation. It may be an element of the effector pathway responsible for the activation of sporulation genes in response to nutritional stress. Spo0A may act in concert with spo0H (a sigma factor) to control the expression of some genes that are critical to the sporulation process.</text>
</comment>
<feature type="domain" description="HTH LytTR-type" evidence="5">
    <location>
        <begin position="132"/>
        <end position="230"/>
    </location>
</feature>
<dbReference type="SUPFAM" id="SSF52172">
    <property type="entry name" value="CheY-like"/>
    <property type="match status" value="1"/>
</dbReference>
<dbReference type="GO" id="GO:0000156">
    <property type="term" value="F:phosphorelay response regulator activity"/>
    <property type="evidence" value="ECO:0007669"/>
    <property type="project" value="InterPro"/>
</dbReference>
<protein>
    <recommendedName>
        <fullName evidence="1">Stage 0 sporulation protein A homolog</fullName>
    </recommendedName>
</protein>
<dbReference type="AlphaFoldDB" id="A0A0C7R3T9"/>
<feature type="domain" description="Response regulatory" evidence="4">
    <location>
        <begin position="4"/>
        <end position="121"/>
    </location>
</feature>
<dbReference type="Pfam" id="PF00072">
    <property type="entry name" value="Response_reg"/>
    <property type="match status" value="1"/>
</dbReference>
<dbReference type="InterPro" id="IPR007492">
    <property type="entry name" value="LytTR_DNA-bd_dom"/>
</dbReference>
<accession>A0A0C7R3T9</accession>
<dbReference type="PROSITE" id="PS50930">
    <property type="entry name" value="HTH_LYTTR"/>
    <property type="match status" value="1"/>
</dbReference>
<dbReference type="Pfam" id="PF04397">
    <property type="entry name" value="LytTR"/>
    <property type="match status" value="1"/>
</dbReference>
<dbReference type="InterPro" id="IPR046947">
    <property type="entry name" value="LytR-like"/>
</dbReference>
<dbReference type="PANTHER" id="PTHR37299:SF1">
    <property type="entry name" value="STAGE 0 SPORULATION PROTEIN A HOMOLOG"/>
    <property type="match status" value="1"/>
</dbReference>
<feature type="modified residue" description="4-aspartylphosphate" evidence="3">
    <location>
        <position position="58"/>
    </location>
</feature>
<gene>
    <name evidence="6" type="primary">virR_1</name>
    <name evidence="6" type="ORF">R28058_05071</name>
</gene>
<reference evidence="6 7" key="1">
    <citation type="submission" date="2015-01" db="EMBL/GenBank/DDBJ databases">
        <authorList>
            <person name="Aslett A.Martin."/>
            <person name="De Silva Nishadi"/>
        </authorList>
    </citation>
    <scope>NUCLEOTIDE SEQUENCE [LARGE SCALE GENOMIC DNA]</scope>
    <source>
        <strain evidence="6 7">R28058</strain>
    </source>
</reference>
<organism evidence="6 7">
    <name type="scientific">Paraclostridium sordellii</name>
    <name type="common">Clostridium sordellii</name>
    <dbReference type="NCBI Taxonomy" id="1505"/>
    <lineage>
        <taxon>Bacteria</taxon>
        <taxon>Bacillati</taxon>
        <taxon>Bacillota</taxon>
        <taxon>Clostridia</taxon>
        <taxon>Peptostreptococcales</taxon>
        <taxon>Peptostreptococcaceae</taxon>
        <taxon>Paraclostridium</taxon>
    </lineage>
</organism>
<dbReference type="InterPro" id="IPR001789">
    <property type="entry name" value="Sig_transdc_resp-reg_receiver"/>
</dbReference>
<evidence type="ECO:0000313" key="6">
    <source>
        <dbReference type="EMBL" id="CEQ02774.1"/>
    </source>
</evidence>
<evidence type="ECO:0000256" key="1">
    <source>
        <dbReference type="ARBA" id="ARBA00018672"/>
    </source>
</evidence>
<dbReference type="OrthoDB" id="1756867at2"/>
<keyword evidence="6" id="KW-0238">DNA-binding</keyword>
<dbReference type="SMART" id="SM00448">
    <property type="entry name" value="REC"/>
    <property type="match status" value="1"/>
</dbReference>
<keyword evidence="3" id="KW-0597">Phosphoprotein</keyword>
<dbReference type="PANTHER" id="PTHR37299">
    <property type="entry name" value="TRANSCRIPTIONAL REGULATOR-RELATED"/>
    <property type="match status" value="1"/>
</dbReference>
<dbReference type="Gene3D" id="2.40.50.1020">
    <property type="entry name" value="LytTr DNA-binding domain"/>
    <property type="match status" value="1"/>
</dbReference>
<dbReference type="InterPro" id="IPR011006">
    <property type="entry name" value="CheY-like_superfamily"/>
</dbReference>
<dbReference type="Proteomes" id="UP000049127">
    <property type="component" value="Unassembled WGS sequence"/>
</dbReference>
<dbReference type="SMART" id="SM00850">
    <property type="entry name" value="LytTR"/>
    <property type="match status" value="1"/>
</dbReference>
<evidence type="ECO:0000259" key="5">
    <source>
        <dbReference type="PROSITE" id="PS50930"/>
    </source>
</evidence>
<dbReference type="GO" id="GO:0003677">
    <property type="term" value="F:DNA binding"/>
    <property type="evidence" value="ECO:0007669"/>
    <property type="project" value="UniProtKB-KW"/>
</dbReference>
<evidence type="ECO:0000256" key="3">
    <source>
        <dbReference type="PROSITE-ProRule" id="PRU00169"/>
    </source>
</evidence>
<name>A0A0C7R3T9_PARSO</name>
<dbReference type="Gene3D" id="3.40.50.2300">
    <property type="match status" value="1"/>
</dbReference>
<proteinExistence type="predicted"/>
<sequence>MGLHIGICEDDLIHIKILKNHIEEVIKSKNLPFEIYEFKSGEELIKNYPKYLDILFLDIQMEGLTGMDTARRIREFDNNVEILFTTSLNEYVYEGYEVRAYRYLLKPLTYEVIERHLNECILNILEKSKNFLIINNKNKLIKIMLDDVLYMETEGRELVIHKITDVYKVKMSMRKLEKLLQGKKFFRCHNSFMVNLDKIECIDKNIVYINKDQIPVSKHRIQSLKKELTNILGAIIC</sequence>
<dbReference type="EMBL" id="CEKZ01000003">
    <property type="protein sequence ID" value="CEQ02774.1"/>
    <property type="molecule type" value="Genomic_DNA"/>
</dbReference>
<dbReference type="PROSITE" id="PS50110">
    <property type="entry name" value="RESPONSE_REGULATORY"/>
    <property type="match status" value="1"/>
</dbReference>
<evidence type="ECO:0000256" key="2">
    <source>
        <dbReference type="ARBA" id="ARBA00024867"/>
    </source>
</evidence>
<evidence type="ECO:0000259" key="4">
    <source>
        <dbReference type="PROSITE" id="PS50110"/>
    </source>
</evidence>